<evidence type="ECO:0000313" key="2">
    <source>
        <dbReference type="Proteomes" id="UP000085678"/>
    </source>
</evidence>
<name>A0A1S3JJK7_LINAN</name>
<dbReference type="InParanoid" id="A0A1S3JJK7"/>
<dbReference type="OrthoDB" id="9934401at2759"/>
<reference evidence="3" key="1">
    <citation type="submission" date="2025-08" db="UniProtKB">
        <authorList>
            <consortium name="RefSeq"/>
        </authorList>
    </citation>
    <scope>IDENTIFICATION</scope>
    <source>
        <tissue evidence="3">Gonads</tissue>
    </source>
</reference>
<dbReference type="GeneID" id="106173851"/>
<protein>
    <submittedName>
        <fullName evidence="3">Uncharacterized protein PFB0460c-like</fullName>
    </submittedName>
</protein>
<keyword evidence="2" id="KW-1185">Reference proteome</keyword>
<organism evidence="2 3">
    <name type="scientific">Lingula anatina</name>
    <name type="common">Brachiopod</name>
    <name type="synonym">Lingula unguis</name>
    <dbReference type="NCBI Taxonomy" id="7574"/>
    <lineage>
        <taxon>Eukaryota</taxon>
        <taxon>Metazoa</taxon>
        <taxon>Spiralia</taxon>
        <taxon>Lophotrochozoa</taxon>
        <taxon>Brachiopoda</taxon>
        <taxon>Linguliformea</taxon>
        <taxon>Lingulata</taxon>
        <taxon>Lingulida</taxon>
        <taxon>Linguloidea</taxon>
        <taxon>Lingulidae</taxon>
        <taxon>Lingula</taxon>
    </lineage>
</organism>
<feature type="region of interest" description="Disordered" evidence="1">
    <location>
        <begin position="900"/>
        <end position="924"/>
    </location>
</feature>
<feature type="compositionally biased region" description="Basic and acidic residues" evidence="1">
    <location>
        <begin position="597"/>
        <end position="643"/>
    </location>
</feature>
<proteinExistence type="predicted"/>
<feature type="compositionally biased region" description="Basic and acidic residues" evidence="1">
    <location>
        <begin position="741"/>
        <end position="819"/>
    </location>
</feature>
<accession>A0A1S3JJK7</accession>
<dbReference type="KEGG" id="lak:106173851"/>
<feature type="compositionally biased region" description="Polar residues" evidence="1">
    <location>
        <begin position="644"/>
        <end position="657"/>
    </location>
</feature>
<dbReference type="AlphaFoldDB" id="A0A1S3JJK7"/>
<sequence>MINMDFDPVTAVPSDSVGAFFTSSDHFQHSLTAEHEESTPSQNSKSCLHQDSIIKSSSYTNDGHHVHFSSPLTRIHILSSPDSSQSTQDASDIFEEECSSVKWNAAGKMLHKLTSVDGGEKGDINEHLREQVVPCSDDEKNGSEQCGRDKVYIHLGDTFKDISLQMSNVVLGKDNHVAHSVNDSLSPQRFSDYLCTEKNICQNFPERQGLIEDTAIKENSGILDVVEEDYIMADIQNEHNNENTEEHLSEETISGGSSKSLPIIVGTHANILVQPFENPLDMAKQSELSPKNKKVSHLDSQKGLIYQSESKESVEMQAKEVISDILNCICIENNCQGKEKESQTAVDSISMFSKHVVQQESNMNCLKRKAVTFDRESETPDSKVPKMEATDLFVHQYLCHKSESKGDFPIAAEDSERQIQENKSPFCIIAENNDSNIQEDQNDCPIITGDSESHIQEDKSYFPTEAVASDSHIPEDKSHFSIIHVTENSDSQIQEDKSDFPIITEVSDSHIHKNECDFRPEAYDRHCHNHIDDGHCHIQADDSHCHSQADDIHSHIQADDSHCHSQADDIHCLIEADNSHCHIQADDSHCHSQAGDSHCHSQADNSHSHSQADDSHYHNQADDSHYHSQADDSHSHSQADDSHCNNQADDSHCNNQADDGHCHSQADDSHYHSQADDSHCHSQADDSHCHSQADDIHSHIQADDSHCHSQADDIHCLIEADNSHCHIQADDSHCHSQAGDSHCHSQADNSHSHSQADDSHYHNQADDSHYHSQADDSHSHSQADDSHCNNQADDSHYHNQADDGHCHSQADDSHYHSQADDSDQLVPCTGTFSVSCNLLEMHDSASKTGSPYGSSDDGSCSKLYSCDLDLLDEMDILLCSPVEKKALFDQSVSPVNLSTATSPVLHSDSTPQSSLSQGTNSPSKDTVFRWQKQIVKNAVPEDSLPSILPLPTCRKPLRIGLSRKQKVQPLHLRFQPKHSQN</sequence>
<evidence type="ECO:0000313" key="3">
    <source>
        <dbReference type="RefSeq" id="XP_013410595.1"/>
    </source>
</evidence>
<feature type="region of interest" description="Disordered" evidence="1">
    <location>
        <begin position="592"/>
        <end position="692"/>
    </location>
</feature>
<dbReference type="Proteomes" id="UP000085678">
    <property type="component" value="Unplaced"/>
</dbReference>
<evidence type="ECO:0000256" key="1">
    <source>
        <dbReference type="SAM" id="MobiDB-lite"/>
    </source>
</evidence>
<dbReference type="RefSeq" id="XP_013410595.1">
    <property type="nucleotide sequence ID" value="XM_013555141.2"/>
</dbReference>
<feature type="region of interest" description="Disordered" evidence="1">
    <location>
        <begin position="736"/>
        <end position="821"/>
    </location>
</feature>
<gene>
    <name evidence="3" type="primary">LOC106173851</name>
</gene>
<feature type="compositionally biased region" description="Basic and acidic residues" evidence="1">
    <location>
        <begin position="658"/>
        <end position="692"/>
    </location>
</feature>